<feature type="domain" description="CAAX prenyl protease 2/Lysostaphin resistance protein A-like" evidence="2">
    <location>
        <begin position="76"/>
        <end position="171"/>
    </location>
</feature>
<keyword evidence="3" id="KW-0378">Hydrolase</keyword>
<sequence length="240" mass="26693">MIGILFGLAISWGILYLFEKRSLLALGILPPGKRSMQFLIGFLVTGILCIGVQYLELLLSAGHWKLNESATAELLLNMFWWDFKSVFTEELLFRGAILFILIRRIGAFNAILFSAMAFGIYHWFSFGILGNIMPMIIVFIGTGMMGYAWALAFHRTGSMAMPIGFHLGWNFTFNSIFSNGPLGEGLVLTDGGHAINDWYSLIGLMLVPVVVFLVVKYLVPSVQDRSLSSTKSFSISKANQ</sequence>
<dbReference type="EMBL" id="JAMSCK010000002">
    <property type="protein sequence ID" value="MCM8568648.1"/>
    <property type="molecule type" value="Genomic_DNA"/>
</dbReference>
<dbReference type="PANTHER" id="PTHR39430:SF1">
    <property type="entry name" value="PROTEASE"/>
    <property type="match status" value="1"/>
</dbReference>
<gene>
    <name evidence="3" type="ORF">NE848_04610</name>
</gene>
<feature type="transmembrane region" description="Helical" evidence="1">
    <location>
        <begin position="132"/>
        <end position="152"/>
    </location>
</feature>
<keyword evidence="4" id="KW-1185">Reference proteome</keyword>
<feature type="transmembrane region" description="Helical" evidence="1">
    <location>
        <begin position="6"/>
        <end position="26"/>
    </location>
</feature>
<feature type="transmembrane region" description="Helical" evidence="1">
    <location>
        <begin position="108"/>
        <end position="126"/>
    </location>
</feature>
<dbReference type="Proteomes" id="UP001155077">
    <property type="component" value="Unassembled WGS sequence"/>
</dbReference>
<evidence type="ECO:0000259" key="2">
    <source>
        <dbReference type="Pfam" id="PF02517"/>
    </source>
</evidence>
<dbReference type="Pfam" id="PF02517">
    <property type="entry name" value="Rce1-like"/>
    <property type="match status" value="1"/>
</dbReference>
<dbReference type="InterPro" id="IPR003675">
    <property type="entry name" value="Rce1/LyrA-like_dom"/>
</dbReference>
<feature type="transmembrane region" description="Helical" evidence="1">
    <location>
        <begin position="198"/>
        <end position="219"/>
    </location>
</feature>
<protein>
    <submittedName>
        <fullName evidence="3">CPBP family intramembrane metalloprotease</fullName>
    </submittedName>
</protein>
<dbReference type="GO" id="GO:0008237">
    <property type="term" value="F:metallopeptidase activity"/>
    <property type="evidence" value="ECO:0007669"/>
    <property type="project" value="UniProtKB-KW"/>
</dbReference>
<proteinExistence type="predicted"/>
<dbReference type="RefSeq" id="WP_252111050.1">
    <property type="nucleotide sequence ID" value="NZ_JAMSCK010000002.1"/>
</dbReference>
<dbReference type="PANTHER" id="PTHR39430">
    <property type="entry name" value="MEMBRANE-ASSOCIATED PROTEASE-RELATED"/>
    <property type="match status" value="1"/>
</dbReference>
<organism evidence="3 4">
    <name type="scientific">Gramella jeungdoensis</name>
    <dbReference type="NCBI Taxonomy" id="708091"/>
    <lineage>
        <taxon>Bacteria</taxon>
        <taxon>Pseudomonadati</taxon>
        <taxon>Bacteroidota</taxon>
        <taxon>Flavobacteriia</taxon>
        <taxon>Flavobacteriales</taxon>
        <taxon>Flavobacteriaceae</taxon>
        <taxon>Christiangramia</taxon>
    </lineage>
</organism>
<name>A0ABT0YZS6_9FLAO</name>
<keyword evidence="3" id="KW-0645">Protease</keyword>
<evidence type="ECO:0000313" key="3">
    <source>
        <dbReference type="EMBL" id="MCM8568648.1"/>
    </source>
</evidence>
<feature type="transmembrane region" description="Helical" evidence="1">
    <location>
        <begin position="159"/>
        <end position="178"/>
    </location>
</feature>
<keyword evidence="1" id="KW-0472">Membrane</keyword>
<keyword evidence="1" id="KW-0812">Transmembrane</keyword>
<feature type="transmembrane region" description="Helical" evidence="1">
    <location>
        <begin position="38"/>
        <end position="59"/>
    </location>
</feature>
<keyword evidence="3" id="KW-0482">Metalloprotease</keyword>
<evidence type="ECO:0000256" key="1">
    <source>
        <dbReference type="SAM" id="Phobius"/>
    </source>
</evidence>
<evidence type="ECO:0000313" key="4">
    <source>
        <dbReference type="Proteomes" id="UP001155077"/>
    </source>
</evidence>
<keyword evidence="1" id="KW-1133">Transmembrane helix</keyword>
<comment type="caution">
    <text evidence="3">The sequence shown here is derived from an EMBL/GenBank/DDBJ whole genome shotgun (WGS) entry which is preliminary data.</text>
</comment>
<reference evidence="3" key="1">
    <citation type="submission" date="2022-06" db="EMBL/GenBank/DDBJ databases">
        <title>Gramella sediminis sp. nov., isolated from deep-sea sediment of the Indian Ocean.</title>
        <authorList>
            <person name="Yang L."/>
        </authorList>
    </citation>
    <scope>NUCLEOTIDE SEQUENCE</scope>
    <source>
        <strain evidence="3">HMD3159</strain>
    </source>
</reference>
<accession>A0ABT0YZS6</accession>